<keyword evidence="1" id="KW-1133">Transmembrane helix</keyword>
<keyword evidence="1" id="KW-0472">Membrane</keyword>
<dbReference type="AlphaFoldDB" id="A0AAD7EDU2"/>
<comment type="caution">
    <text evidence="2">The sequence shown here is derived from an EMBL/GenBank/DDBJ whole genome shotgun (WGS) entry which is preliminary data.</text>
</comment>
<evidence type="ECO:0000313" key="2">
    <source>
        <dbReference type="EMBL" id="KAJ7314685.1"/>
    </source>
</evidence>
<accession>A0AAD7EDU2</accession>
<dbReference type="Proteomes" id="UP001218218">
    <property type="component" value="Unassembled WGS sequence"/>
</dbReference>
<evidence type="ECO:0000313" key="3">
    <source>
        <dbReference type="Proteomes" id="UP001218218"/>
    </source>
</evidence>
<feature type="transmembrane region" description="Helical" evidence="1">
    <location>
        <begin position="228"/>
        <end position="251"/>
    </location>
</feature>
<organism evidence="2 3">
    <name type="scientific">Mycena albidolilacea</name>
    <dbReference type="NCBI Taxonomy" id="1033008"/>
    <lineage>
        <taxon>Eukaryota</taxon>
        <taxon>Fungi</taxon>
        <taxon>Dikarya</taxon>
        <taxon>Basidiomycota</taxon>
        <taxon>Agaricomycotina</taxon>
        <taxon>Agaricomycetes</taxon>
        <taxon>Agaricomycetidae</taxon>
        <taxon>Agaricales</taxon>
        <taxon>Marasmiineae</taxon>
        <taxon>Mycenaceae</taxon>
        <taxon>Mycena</taxon>
    </lineage>
</organism>
<gene>
    <name evidence="2" type="ORF">DFH08DRAFT_972725</name>
</gene>
<sequence>MTLPRSALVLGAVPSLRELTLHISISQTLGTMDLICLPPFLRLRPCISARPWRTIEPHRPRTTTACTRTSPSTTTRCTLTPCRPAIEGAWLGSPGVWCSAHVQARRAPPVPWLHNPASDGRSPSYGAPGLNILAFKHPGQTHLVPPRSAHVLTLPATQLPSPTSTSSASYTGYLSTPTVLPPSPSSLSPADLSSSLSSEEEEDTTYYSLPTLMLQTCRHMPHLFSSMLGLRGALGCVGCTVVWLVLVAVLAGRGAVLATVTLTMRLVALPKIFDGVTVGWLVA</sequence>
<proteinExistence type="predicted"/>
<dbReference type="EMBL" id="JARIHO010000066">
    <property type="protein sequence ID" value="KAJ7314685.1"/>
    <property type="molecule type" value="Genomic_DNA"/>
</dbReference>
<evidence type="ECO:0000256" key="1">
    <source>
        <dbReference type="SAM" id="Phobius"/>
    </source>
</evidence>
<name>A0AAD7EDU2_9AGAR</name>
<reference evidence="2" key="1">
    <citation type="submission" date="2023-03" db="EMBL/GenBank/DDBJ databases">
        <title>Massive genome expansion in bonnet fungi (Mycena s.s.) driven by repeated elements and novel gene families across ecological guilds.</title>
        <authorList>
            <consortium name="Lawrence Berkeley National Laboratory"/>
            <person name="Harder C.B."/>
            <person name="Miyauchi S."/>
            <person name="Viragh M."/>
            <person name="Kuo A."/>
            <person name="Thoen E."/>
            <person name="Andreopoulos B."/>
            <person name="Lu D."/>
            <person name="Skrede I."/>
            <person name="Drula E."/>
            <person name="Henrissat B."/>
            <person name="Morin E."/>
            <person name="Kohler A."/>
            <person name="Barry K."/>
            <person name="LaButti K."/>
            <person name="Morin E."/>
            <person name="Salamov A."/>
            <person name="Lipzen A."/>
            <person name="Mereny Z."/>
            <person name="Hegedus B."/>
            <person name="Baldrian P."/>
            <person name="Stursova M."/>
            <person name="Weitz H."/>
            <person name="Taylor A."/>
            <person name="Grigoriev I.V."/>
            <person name="Nagy L.G."/>
            <person name="Martin F."/>
            <person name="Kauserud H."/>
        </authorList>
    </citation>
    <scope>NUCLEOTIDE SEQUENCE</scope>
    <source>
        <strain evidence="2">CBHHK002</strain>
    </source>
</reference>
<keyword evidence="1" id="KW-0812">Transmembrane</keyword>
<keyword evidence="3" id="KW-1185">Reference proteome</keyword>
<protein>
    <submittedName>
        <fullName evidence="2">Uncharacterized protein</fullName>
    </submittedName>
</protein>